<comment type="similarity">
    <text evidence="2">Belongs to the PHP hydrolase family. HisK subfamily.</text>
</comment>
<comment type="pathway">
    <text evidence="2">Amino-acid biosynthesis; L-histidine biosynthesis; L-histidine from 5-phospho-alpha-D-ribose 1-diphosphate: step 8/9.</text>
</comment>
<comment type="catalytic activity">
    <reaction evidence="2">
        <text>L-histidinol phosphate + H2O = L-histidinol + phosphate</text>
        <dbReference type="Rhea" id="RHEA:14465"/>
        <dbReference type="ChEBI" id="CHEBI:15377"/>
        <dbReference type="ChEBI" id="CHEBI:43474"/>
        <dbReference type="ChEBI" id="CHEBI:57699"/>
        <dbReference type="ChEBI" id="CHEBI:57980"/>
        <dbReference type="EC" id="3.1.3.15"/>
    </reaction>
</comment>
<dbReference type="GO" id="GO:0005737">
    <property type="term" value="C:cytoplasm"/>
    <property type="evidence" value="ECO:0007669"/>
    <property type="project" value="TreeGrafter"/>
</dbReference>
<gene>
    <name evidence="4" type="ORF">PSHT_04525</name>
</gene>
<dbReference type="AlphaFoldDB" id="A0A2S4WCL7"/>
<dbReference type="GO" id="GO:0000105">
    <property type="term" value="P:L-histidine biosynthetic process"/>
    <property type="evidence" value="ECO:0007669"/>
    <property type="project" value="UniProtKB-UniRule"/>
</dbReference>
<proteinExistence type="inferred from homology"/>
<evidence type="ECO:0000256" key="3">
    <source>
        <dbReference type="SAM" id="MobiDB-lite"/>
    </source>
</evidence>
<dbReference type="Gene3D" id="3.20.20.140">
    <property type="entry name" value="Metal-dependent hydrolases"/>
    <property type="match status" value="1"/>
</dbReference>
<keyword evidence="1 2" id="KW-0378">Hydrolase</keyword>
<feature type="compositionally biased region" description="Polar residues" evidence="3">
    <location>
        <begin position="29"/>
        <end position="44"/>
    </location>
</feature>
<feature type="region of interest" description="Disordered" evidence="3">
    <location>
        <begin position="1"/>
        <end position="44"/>
    </location>
</feature>
<keyword evidence="2" id="KW-0028">Amino-acid biosynthesis</keyword>
<evidence type="ECO:0000313" key="4">
    <source>
        <dbReference type="EMBL" id="POW19526.1"/>
    </source>
</evidence>
<dbReference type="GO" id="GO:0004401">
    <property type="term" value="F:histidinol-phosphatase activity"/>
    <property type="evidence" value="ECO:0007669"/>
    <property type="project" value="UniProtKB-UniRule"/>
</dbReference>
<feature type="compositionally biased region" description="Low complexity" evidence="3">
    <location>
        <begin position="8"/>
        <end position="23"/>
    </location>
</feature>
<sequence>MFEYGQIKSGSRSPSRGGSKSGPILLSSPRMSPSNSTVSSSKRVDSNNFQDQVVDYLVGSVHHFSQISIKFDQSAFHRVVLFLKRPSHALRPHRLIDRYRPEVIGYFGLCLIFSPDLDLQAEPAVWTKTERKIKHVISYGVVFEVNSALIRKGWSTPYPSPTTQNKAGHNTSNC</sequence>
<reference evidence="5" key="2">
    <citation type="journal article" date="2018" name="BMC Genomics">
        <title>Genomic insights into host adaptation between the wheat stripe rust pathogen (Puccinia striiformis f. sp. tritici) and the barley stripe rust pathogen (Puccinia striiformis f. sp. hordei).</title>
        <authorList>
            <person name="Xia C."/>
            <person name="Wang M."/>
            <person name="Yin C."/>
            <person name="Cornejo O.E."/>
            <person name="Hulbert S.H."/>
            <person name="Chen X."/>
        </authorList>
    </citation>
    <scope>NUCLEOTIDE SEQUENCE [LARGE SCALE GENOMIC DNA]</scope>
    <source>
        <strain evidence="5">93TX-2</strain>
    </source>
</reference>
<name>A0A2S4WCL7_9BASI</name>
<dbReference type="PANTHER" id="PTHR21039">
    <property type="entry name" value="HISTIDINOL PHOSPHATASE-RELATED"/>
    <property type="match status" value="1"/>
</dbReference>
<keyword evidence="5" id="KW-1185">Reference proteome</keyword>
<evidence type="ECO:0000256" key="2">
    <source>
        <dbReference type="RuleBase" id="RU366003"/>
    </source>
</evidence>
<dbReference type="InterPro" id="IPR010140">
    <property type="entry name" value="Histidinol_P_phosphatase_HisJ"/>
</dbReference>
<reference evidence="4 5" key="1">
    <citation type="submission" date="2017-12" db="EMBL/GenBank/DDBJ databases">
        <title>Gene loss provides genomic basis for host adaptation in cereal stripe rust fungi.</title>
        <authorList>
            <person name="Xia C."/>
        </authorList>
    </citation>
    <scope>NUCLEOTIDE SEQUENCE [LARGE SCALE GENOMIC DNA]</scope>
    <source>
        <strain evidence="4 5">93TX-2</strain>
    </source>
</reference>
<reference evidence="5" key="3">
    <citation type="journal article" date="2018" name="Mol. Plant Microbe Interact.">
        <title>Genome sequence resources for the wheat stripe rust pathogen (Puccinia striiformis f. sp. tritici) and the barley stripe rust pathogen (Puccinia striiformis f. sp. hordei).</title>
        <authorList>
            <person name="Xia C."/>
            <person name="Wang M."/>
            <person name="Yin C."/>
            <person name="Cornejo O.E."/>
            <person name="Hulbert S.H."/>
            <person name="Chen X."/>
        </authorList>
    </citation>
    <scope>NUCLEOTIDE SEQUENCE [LARGE SCALE GENOMIC DNA]</scope>
    <source>
        <strain evidence="5">93TX-2</strain>
    </source>
</reference>
<accession>A0A2S4WCL7</accession>
<comment type="caution">
    <text evidence="4">The sequence shown here is derived from an EMBL/GenBank/DDBJ whole genome shotgun (WGS) entry which is preliminary data.</text>
</comment>
<keyword evidence="2" id="KW-0368">Histidine biosynthesis</keyword>
<dbReference type="PANTHER" id="PTHR21039:SF0">
    <property type="entry name" value="HISTIDINOL-PHOSPHATASE"/>
    <property type="match status" value="1"/>
</dbReference>
<evidence type="ECO:0000256" key="1">
    <source>
        <dbReference type="ARBA" id="ARBA00022801"/>
    </source>
</evidence>
<dbReference type="EC" id="3.1.3.15" evidence="2"/>
<dbReference type="OrthoDB" id="2496328at2759"/>
<dbReference type="EMBL" id="PKSM01000047">
    <property type="protein sequence ID" value="POW19526.1"/>
    <property type="molecule type" value="Genomic_DNA"/>
</dbReference>
<dbReference type="VEuPathDB" id="FungiDB:PSHT_04525"/>
<evidence type="ECO:0000313" key="5">
    <source>
        <dbReference type="Proteomes" id="UP000238274"/>
    </source>
</evidence>
<dbReference type="Proteomes" id="UP000238274">
    <property type="component" value="Unassembled WGS sequence"/>
</dbReference>
<protein>
    <recommendedName>
        <fullName evidence="2">Histidinol-phosphatase</fullName>
        <shortName evidence="2">HolPase</shortName>
        <ecNumber evidence="2">3.1.3.15</ecNumber>
    </recommendedName>
</protein>
<organism evidence="4 5">
    <name type="scientific">Puccinia striiformis</name>
    <dbReference type="NCBI Taxonomy" id="27350"/>
    <lineage>
        <taxon>Eukaryota</taxon>
        <taxon>Fungi</taxon>
        <taxon>Dikarya</taxon>
        <taxon>Basidiomycota</taxon>
        <taxon>Pucciniomycotina</taxon>
        <taxon>Pucciniomycetes</taxon>
        <taxon>Pucciniales</taxon>
        <taxon>Pucciniaceae</taxon>
        <taxon>Puccinia</taxon>
    </lineage>
</organism>
<dbReference type="UniPathway" id="UPA00031">
    <property type="reaction ID" value="UER00013"/>
</dbReference>